<dbReference type="EMBL" id="JAUQSY010000007">
    <property type="protein sequence ID" value="MDO7875418.1"/>
    <property type="molecule type" value="Genomic_DNA"/>
</dbReference>
<reference evidence="2" key="1">
    <citation type="submission" date="2023-07" db="EMBL/GenBank/DDBJ databases">
        <authorList>
            <person name="Kim M.K."/>
        </authorList>
    </citation>
    <scope>NUCLEOTIDE SEQUENCE</scope>
    <source>
        <strain evidence="2">ASUV-10-1</strain>
    </source>
</reference>
<evidence type="ECO:0000256" key="1">
    <source>
        <dbReference type="SAM" id="SignalP"/>
    </source>
</evidence>
<evidence type="ECO:0000313" key="2">
    <source>
        <dbReference type="EMBL" id="MDO7875418.1"/>
    </source>
</evidence>
<keyword evidence="3" id="KW-1185">Reference proteome</keyword>
<proteinExistence type="predicted"/>
<dbReference type="InterPro" id="IPR052918">
    <property type="entry name" value="Motility_Chemotaxis_Reg"/>
</dbReference>
<feature type="chain" id="PRO_5046273218" evidence="1">
    <location>
        <begin position="18"/>
        <end position="503"/>
    </location>
</feature>
<evidence type="ECO:0000313" key="3">
    <source>
        <dbReference type="Proteomes" id="UP001176429"/>
    </source>
</evidence>
<gene>
    <name evidence="2" type="ORF">Q5H93_11810</name>
</gene>
<organism evidence="2 3">
    <name type="scientific">Hymenobacter aranciens</name>
    <dbReference type="NCBI Taxonomy" id="3063996"/>
    <lineage>
        <taxon>Bacteria</taxon>
        <taxon>Pseudomonadati</taxon>
        <taxon>Bacteroidota</taxon>
        <taxon>Cytophagia</taxon>
        <taxon>Cytophagales</taxon>
        <taxon>Hymenobacteraceae</taxon>
        <taxon>Hymenobacter</taxon>
    </lineage>
</organism>
<protein>
    <submittedName>
        <fullName evidence="2">Uncharacterized protein</fullName>
    </submittedName>
</protein>
<keyword evidence="1" id="KW-0732">Signal</keyword>
<dbReference type="PANTHER" id="PTHR35580">
    <property type="entry name" value="CELL SURFACE GLYCOPROTEIN (S-LAYER PROTEIN)-LIKE PROTEIN"/>
    <property type="match status" value="1"/>
</dbReference>
<accession>A0ABT9BB10</accession>
<feature type="signal peptide" evidence="1">
    <location>
        <begin position="1"/>
        <end position="17"/>
    </location>
</feature>
<comment type="caution">
    <text evidence="2">The sequence shown here is derived from an EMBL/GenBank/DDBJ whole genome shotgun (WGS) entry which is preliminary data.</text>
</comment>
<sequence length="503" mass="53754">MSRTRLFLLFSCLTALAACTPAPEWGPVAVPRQSPQGWSAAYAVTTDSVGDVYLAGQFDDTITFGQTRLVSAGLTDAFVAKWSPRRQRWCWAVRAGGDSHESALAVAVSRAGVFVAGNFSSYAADFGADTLANTVVEFPGTSHWHSDLFVARLAVDTVGARIAWARQAGGAGDESVRALAVRGADVYLAGTFASAALALGDTILCNARDSLSDGNEYDPLTHGFMAKWHDEGSWPRPCWARRLGGRFGGYATALAVQDSGVYVAGNFQGPGDDLGSAYLPNAGQTDMYVLKLHDTGRRSVIEWMRSAGGRDTEYATALVVQPGRVYVAGMFNSPAAEFGSHRLVNADTADLRTPYVTTLDYDGFIAALDDAGPATRFVWVQALGGSRTEAVTGLAVQGRQVYVAGHFRGPRLPLGRYVLRNPAQLATEEIFLARFTDYGPRSACTGLLQAGGPHDESTYALARHAGRLYLTGIARDSARFGEVRLRTDSTFGSSYLAEVITGK</sequence>
<dbReference type="PANTHER" id="PTHR35580:SF1">
    <property type="entry name" value="PHYTASE-LIKE DOMAIN-CONTAINING PROTEIN"/>
    <property type="match status" value="1"/>
</dbReference>
<dbReference type="RefSeq" id="WP_305006728.1">
    <property type="nucleotide sequence ID" value="NZ_JAUQSY010000007.1"/>
</dbReference>
<name>A0ABT9BB10_9BACT</name>
<dbReference type="Proteomes" id="UP001176429">
    <property type="component" value="Unassembled WGS sequence"/>
</dbReference>
<dbReference type="PROSITE" id="PS51257">
    <property type="entry name" value="PROKAR_LIPOPROTEIN"/>
    <property type="match status" value="1"/>
</dbReference>